<dbReference type="Proteomes" id="UP000471560">
    <property type="component" value="Unassembled WGS sequence"/>
</dbReference>
<evidence type="ECO:0000313" key="1">
    <source>
        <dbReference type="EMBL" id="NEI37734.1"/>
    </source>
</evidence>
<dbReference type="EMBL" id="WUEZ01000040">
    <property type="protein sequence ID" value="NEI37734.1"/>
    <property type="molecule type" value="Genomic_DNA"/>
</dbReference>
<evidence type="ECO:0000313" key="3">
    <source>
        <dbReference type="Proteomes" id="UP000471560"/>
    </source>
</evidence>
<dbReference type="EMBL" id="LWBS01000462">
    <property type="protein sequence ID" value="OAP88150.1"/>
    <property type="molecule type" value="Genomic_DNA"/>
</dbReference>
<reference evidence="1 3" key="2">
    <citation type="submission" date="2019-12" db="EMBL/GenBank/DDBJ databases">
        <title>Rhizobium genotypes associated with high levels of biological nitrogen fixation by grain legumes in a temperate-maritime cropping system.</title>
        <authorList>
            <person name="Maluk M."/>
            <person name="Francesc Ferrando Molina F."/>
            <person name="Lopez Del Egido L."/>
            <person name="Lafos M."/>
            <person name="Langarica-Fuentes A."/>
            <person name="Gebre Yohannes G."/>
            <person name="Young M.W."/>
            <person name="Martin P."/>
            <person name="Gantlett R."/>
            <person name="Kenicer G."/>
            <person name="Hawes C."/>
            <person name="Begg G.S."/>
            <person name="Quilliam R.S."/>
            <person name="Squire G.R."/>
            <person name="Poole P.S."/>
            <person name="Young P.W."/>
            <person name="Iannetta P.M."/>
            <person name="James E.K."/>
        </authorList>
    </citation>
    <scope>NUCLEOTIDE SEQUENCE [LARGE SCALE GENOMIC DNA]</scope>
    <source>
        <strain evidence="1 3">JHI1096</strain>
    </source>
</reference>
<dbReference type="RefSeq" id="WP_017988887.1">
    <property type="nucleotide sequence ID" value="NZ_CAXURF020000001.1"/>
</dbReference>
<protein>
    <submittedName>
        <fullName evidence="2">Uncharacterized protein</fullName>
    </submittedName>
</protein>
<comment type="caution">
    <text evidence="2">The sequence shown here is derived from an EMBL/GenBank/DDBJ whole genome shotgun (WGS) entry which is preliminary data.</text>
</comment>
<sequence length="73" mass="8043">MTLEEKEILKALAWMCEQYISEGNGYLNHKAMYAGELAVEVLAAYGLVEPAPLGGRWTNKGMLLLDDSSGFSF</sequence>
<dbReference type="AlphaFoldDB" id="A0A179B9Q8"/>
<gene>
    <name evidence="2" type="ORF">A4U53_35485</name>
    <name evidence="1" type="ORF">GR204_27880</name>
</gene>
<evidence type="ECO:0000313" key="2">
    <source>
        <dbReference type="EMBL" id="OAP88150.1"/>
    </source>
</evidence>
<reference evidence="2" key="1">
    <citation type="submission" date="2016-04" db="EMBL/GenBank/DDBJ databases">
        <title>Fast-growing isolate from the root nodules of Vavilovia formosa.</title>
        <authorList>
            <person name="Kimeklis A."/>
            <person name="Safronova V."/>
            <person name="Belimov A."/>
            <person name="Andronov E."/>
        </authorList>
    </citation>
    <scope>NUCLEOTIDE SEQUENCE [LARGE SCALE GENOMIC DNA]</scope>
    <source>
        <strain evidence="2">Vaf-46</strain>
    </source>
</reference>
<accession>A0A179B9Q8</accession>
<proteinExistence type="predicted"/>
<organism evidence="2">
    <name type="scientific">Rhizobium leguminosarum</name>
    <dbReference type="NCBI Taxonomy" id="384"/>
    <lineage>
        <taxon>Bacteria</taxon>
        <taxon>Pseudomonadati</taxon>
        <taxon>Pseudomonadota</taxon>
        <taxon>Alphaproteobacteria</taxon>
        <taxon>Hyphomicrobiales</taxon>
        <taxon>Rhizobiaceae</taxon>
        <taxon>Rhizobium/Agrobacterium group</taxon>
        <taxon>Rhizobium</taxon>
    </lineage>
</organism>
<name>A0A179B9Q8_RHILE</name>